<gene>
    <name evidence="1" type="ORF">QTG54_004706</name>
</gene>
<accession>A0AAD8YDD3</accession>
<dbReference type="AlphaFoldDB" id="A0AAD8YDD3"/>
<name>A0AAD8YDD3_9STRA</name>
<reference evidence="1" key="1">
    <citation type="submission" date="2023-06" db="EMBL/GenBank/DDBJ databases">
        <title>Survivors Of The Sea: Transcriptome response of Skeletonema marinoi to long-term dormancy.</title>
        <authorList>
            <person name="Pinder M.I.M."/>
            <person name="Kourtchenko O."/>
            <person name="Robertson E.K."/>
            <person name="Larsson T."/>
            <person name="Maumus F."/>
            <person name="Osuna-Cruz C.M."/>
            <person name="Vancaester E."/>
            <person name="Stenow R."/>
            <person name="Vandepoele K."/>
            <person name="Ploug H."/>
            <person name="Bruchert V."/>
            <person name="Godhe A."/>
            <person name="Topel M."/>
        </authorList>
    </citation>
    <scope>NUCLEOTIDE SEQUENCE</scope>
    <source>
        <strain evidence="1">R05AC</strain>
    </source>
</reference>
<organism evidence="1 2">
    <name type="scientific">Skeletonema marinoi</name>
    <dbReference type="NCBI Taxonomy" id="267567"/>
    <lineage>
        <taxon>Eukaryota</taxon>
        <taxon>Sar</taxon>
        <taxon>Stramenopiles</taxon>
        <taxon>Ochrophyta</taxon>
        <taxon>Bacillariophyta</taxon>
        <taxon>Coscinodiscophyceae</taxon>
        <taxon>Thalassiosirophycidae</taxon>
        <taxon>Thalassiosirales</taxon>
        <taxon>Skeletonemataceae</taxon>
        <taxon>Skeletonema</taxon>
        <taxon>Skeletonema marinoi-dohrnii complex</taxon>
    </lineage>
</organism>
<dbReference type="Proteomes" id="UP001224775">
    <property type="component" value="Unassembled WGS sequence"/>
</dbReference>
<sequence length="180" mass="20346">MREKRVLQSASIRGIGFKKFYSLGPSSKRHFMLTGWALCNKQRGDEDYNTIRTKVLQSLSFIKAHLASQETFKDKLASVEKHSLSLTEKRVLDESREQVARADAVINAFDAHDVNAIKSQYVCQVLLHKSARHFEHLAHSGLVTEREASVFLERFGEELNQLRLSSELQASSSPDLDSVA</sequence>
<evidence type="ECO:0000313" key="2">
    <source>
        <dbReference type="Proteomes" id="UP001224775"/>
    </source>
</evidence>
<dbReference type="EMBL" id="JATAAI010000007">
    <property type="protein sequence ID" value="KAK1744173.1"/>
    <property type="molecule type" value="Genomic_DNA"/>
</dbReference>
<protein>
    <submittedName>
        <fullName evidence="1">Uncharacterized protein</fullName>
    </submittedName>
</protein>
<proteinExistence type="predicted"/>
<comment type="caution">
    <text evidence="1">The sequence shown here is derived from an EMBL/GenBank/DDBJ whole genome shotgun (WGS) entry which is preliminary data.</text>
</comment>
<keyword evidence="2" id="KW-1185">Reference proteome</keyword>
<evidence type="ECO:0000313" key="1">
    <source>
        <dbReference type="EMBL" id="KAK1744173.1"/>
    </source>
</evidence>